<dbReference type="InterPro" id="IPR034829">
    <property type="entry name" value="DnaD-like_sf"/>
</dbReference>
<dbReference type="PANTHER" id="PTHR37293:SF5">
    <property type="entry name" value="DNA REPLICATION PROTEIN"/>
    <property type="match status" value="1"/>
</dbReference>
<dbReference type="InterPro" id="IPR006343">
    <property type="entry name" value="DnaB/C_C"/>
</dbReference>
<dbReference type="Gene3D" id="1.10.10.630">
    <property type="entry name" value="DnaD domain-like"/>
    <property type="match status" value="1"/>
</dbReference>
<evidence type="ECO:0000313" key="4">
    <source>
        <dbReference type="EMBL" id="OKO87991.1"/>
    </source>
</evidence>
<reference evidence="4 6" key="1">
    <citation type="submission" date="2016-11" db="EMBL/GenBank/DDBJ databases">
        <authorList>
            <person name="Kadnikov V."/>
            <person name="Nazina T."/>
        </authorList>
    </citation>
    <scope>NUCLEOTIDE SEQUENCE [LARGE SCALE GENOMIC DNA]</scope>
    <source>
        <strain evidence="4 6">1017</strain>
    </source>
</reference>
<evidence type="ECO:0000313" key="7">
    <source>
        <dbReference type="Proteomes" id="UP001223761"/>
    </source>
</evidence>
<reference evidence="6" key="2">
    <citation type="submission" date="2017-01" db="EMBL/GenBank/DDBJ databases">
        <title>Genome sequencing and annotation of Geobacillus sp. 1017, a Hydrocarbon-Oxidizing Thermophilic Bacterium Isolated from a Heavy Oil Reservoir (China).</title>
        <authorList>
            <person name="Kadnikov V.V."/>
            <person name="Mardanov A.V."/>
            <person name="Poltaraus A.B."/>
            <person name="Sokolova D.S."/>
            <person name="Semenova E.M."/>
            <person name="Ravin N.V."/>
            <person name="Tourova T.P."/>
            <person name="Nazina T.N."/>
        </authorList>
    </citation>
    <scope>NUCLEOTIDE SEQUENCE [LARGE SCALE GENOMIC DNA]</scope>
    <source>
        <strain evidence="6">1017</strain>
    </source>
</reference>
<dbReference type="Pfam" id="PF07261">
    <property type="entry name" value="DnaB_2"/>
    <property type="match status" value="1"/>
</dbReference>
<evidence type="ECO:0000259" key="3">
    <source>
        <dbReference type="Pfam" id="PF07261"/>
    </source>
</evidence>
<sequence length="442" mass="49949">MAKLLLKDQPLVILPQLALAIGLNESIVVQQLHYWLEKSENVHDGYKWVYNTYADWQQQFPFWSESTIRRIILKLEKMGIIVAANFNRSKIDKTKWYRIDYDKLAEITKEMSGGQHGQAADDGVMTARNGVSIVQGAVSFTQDGASFVHDEGLTTHDGDSIVQDCVSAVQGGASMVQGGMLAAQDGISTVQNRVLPIEDGGSMMQSSVSTIQQDQISAVYDGVSTGQNEQTMGETVSPFAQNEPSSWSNWAVEVLNLTRPIPETTTEITSEIKREDEEDARVRTYKEIVRFCEENGFGVIGDYLREKINAWVDDASEELVLEALKIAVENGAKRWVYVETILRDWTEKGYRTVDEVRAARLAFREQRMKQRSAPPSSDGGRTMRKPIRTEIVPDWLKMDYSQPEDDDFDIEQARRELEERLKKYKNDPGGYTPPQSPSPHKR</sequence>
<feature type="compositionally biased region" description="Basic and acidic residues" evidence="2">
    <location>
        <begin position="411"/>
        <end position="426"/>
    </location>
</feature>
<dbReference type="Proteomes" id="UP000186030">
    <property type="component" value="Unassembled WGS sequence"/>
</dbReference>
<dbReference type="AlphaFoldDB" id="A0A1Q5SJ16"/>
<dbReference type="InterPro" id="IPR053162">
    <property type="entry name" value="DnaD"/>
</dbReference>
<feature type="region of interest" description="Disordered" evidence="2">
    <location>
        <begin position="399"/>
        <end position="442"/>
    </location>
</feature>
<keyword evidence="4" id="KW-0378">Hydrolase</keyword>
<name>A0A1Q5SJ16_9BACL</name>
<dbReference type="Proteomes" id="UP001223761">
    <property type="component" value="Chromosome"/>
</dbReference>
<evidence type="ECO:0000256" key="2">
    <source>
        <dbReference type="SAM" id="MobiDB-lite"/>
    </source>
</evidence>
<dbReference type="SUPFAM" id="SSF158499">
    <property type="entry name" value="DnaD domain-like"/>
    <property type="match status" value="1"/>
</dbReference>
<evidence type="ECO:0000313" key="5">
    <source>
        <dbReference type="EMBL" id="WMJ16756.1"/>
    </source>
</evidence>
<reference evidence="4" key="3">
    <citation type="journal article" date="2019" name="Int. J. Syst. Evol. Microbiol.">
        <title>Geobacillus proteiniphilus sp. nov., a thermophilic bacterium isolated from a high-temperature heavy oil reservoir in China.</title>
        <authorList>
            <person name="Semenova E.M."/>
            <person name="Sokolova D.S."/>
            <person name="Grouzdev D.S."/>
            <person name="Poltaraus A.B."/>
            <person name="Vinokurova N.G."/>
            <person name="Tourova T.P."/>
            <person name="Nazina T.N."/>
        </authorList>
    </citation>
    <scope>NUCLEOTIDE SEQUENCE</scope>
    <source>
        <strain evidence="4">1017</strain>
    </source>
</reference>
<evidence type="ECO:0000256" key="1">
    <source>
        <dbReference type="ARBA" id="ARBA00093462"/>
    </source>
</evidence>
<dbReference type="RefSeq" id="WP_074044800.1">
    <property type="nucleotide sequence ID" value="NZ_CP133076.1"/>
</dbReference>
<keyword evidence="7" id="KW-1185">Reference proteome</keyword>
<dbReference type="GO" id="GO:0004386">
    <property type="term" value="F:helicase activity"/>
    <property type="evidence" value="ECO:0007669"/>
    <property type="project" value="UniProtKB-KW"/>
</dbReference>
<comment type="similarity">
    <text evidence="1">Belongs to the DnaB/DnaD family.</text>
</comment>
<reference evidence="5 7" key="4">
    <citation type="submission" date="2023-08" db="EMBL/GenBank/DDBJ databases">
        <title>Genome sequencing of the thermostable Gram positive bacteria Geobacillus proteiniphilus strain T-6.</title>
        <authorList>
            <person name="Shulami S."/>
            <person name="Shoham Y."/>
        </authorList>
    </citation>
    <scope>NUCLEOTIDE SEQUENCE [LARGE SCALE GENOMIC DNA]</scope>
    <source>
        <strain evidence="5 7">T-6</strain>
    </source>
</reference>
<gene>
    <name evidence="4" type="ORF">BRO54_3766</name>
    <name evidence="5" type="ORF">RA955_00995</name>
</gene>
<dbReference type="EMBL" id="MQMG01000087">
    <property type="protein sequence ID" value="OKO87991.1"/>
    <property type="molecule type" value="Genomic_DNA"/>
</dbReference>
<keyword evidence="4" id="KW-0547">Nucleotide-binding</keyword>
<feature type="domain" description="DnaB/C C-terminal" evidence="3">
    <location>
        <begin position="290"/>
        <end position="359"/>
    </location>
</feature>
<keyword evidence="4" id="KW-0067">ATP-binding</keyword>
<keyword evidence="4" id="KW-0347">Helicase</keyword>
<dbReference type="PANTHER" id="PTHR37293">
    <property type="entry name" value="PHAGE REPLICATION PROTEIN-RELATED"/>
    <property type="match status" value="1"/>
</dbReference>
<proteinExistence type="inferred from homology"/>
<dbReference type="EMBL" id="CP133076">
    <property type="protein sequence ID" value="WMJ16756.1"/>
    <property type="molecule type" value="Genomic_DNA"/>
</dbReference>
<evidence type="ECO:0000313" key="6">
    <source>
        <dbReference type="Proteomes" id="UP000186030"/>
    </source>
</evidence>
<protein>
    <submittedName>
        <fullName evidence="5">DnaD domain protein</fullName>
    </submittedName>
    <submittedName>
        <fullName evidence="4">Helicase loader DnaB</fullName>
    </submittedName>
</protein>
<dbReference type="NCBIfam" id="TIGR01446">
    <property type="entry name" value="DnaD_dom"/>
    <property type="match status" value="1"/>
</dbReference>
<accession>A0A1Q5SJ16</accession>
<organism evidence="4 6">
    <name type="scientific">Geobacillus proteiniphilus</name>
    <dbReference type="NCBI Taxonomy" id="860353"/>
    <lineage>
        <taxon>Bacteria</taxon>
        <taxon>Bacillati</taxon>
        <taxon>Bacillota</taxon>
        <taxon>Bacilli</taxon>
        <taxon>Bacillales</taxon>
        <taxon>Anoxybacillaceae</taxon>
        <taxon>Geobacillus</taxon>
    </lineage>
</organism>
<feature type="region of interest" description="Disordered" evidence="2">
    <location>
        <begin position="366"/>
        <end position="385"/>
    </location>
</feature>